<organism evidence="1 2">
    <name type="scientific">Batillaria attramentaria</name>
    <dbReference type="NCBI Taxonomy" id="370345"/>
    <lineage>
        <taxon>Eukaryota</taxon>
        <taxon>Metazoa</taxon>
        <taxon>Spiralia</taxon>
        <taxon>Lophotrochozoa</taxon>
        <taxon>Mollusca</taxon>
        <taxon>Gastropoda</taxon>
        <taxon>Caenogastropoda</taxon>
        <taxon>Sorbeoconcha</taxon>
        <taxon>Cerithioidea</taxon>
        <taxon>Batillariidae</taxon>
        <taxon>Batillaria</taxon>
    </lineage>
</organism>
<dbReference type="AlphaFoldDB" id="A0ABD0L5A7"/>
<comment type="caution">
    <text evidence="1">The sequence shown here is derived from an EMBL/GenBank/DDBJ whole genome shotgun (WGS) entry which is preliminary data.</text>
</comment>
<keyword evidence="2" id="KW-1185">Reference proteome</keyword>
<dbReference type="EMBL" id="JACVVK020000083">
    <property type="protein sequence ID" value="KAK7494443.1"/>
    <property type="molecule type" value="Genomic_DNA"/>
</dbReference>
<sequence length="71" mass="7577">MGRKQEVGDDDGLLIRFDTSSVSLTAVSVSSNSPDDPASRFGMGFAHLDPYVSVGREKYAGLENSVQVTPD</sequence>
<reference evidence="1 2" key="1">
    <citation type="journal article" date="2023" name="Sci. Data">
        <title>Genome assembly of the Korean intertidal mud-creeper Batillaria attramentaria.</title>
        <authorList>
            <person name="Patra A.K."/>
            <person name="Ho P.T."/>
            <person name="Jun S."/>
            <person name="Lee S.J."/>
            <person name="Kim Y."/>
            <person name="Won Y.J."/>
        </authorList>
    </citation>
    <scope>NUCLEOTIDE SEQUENCE [LARGE SCALE GENOMIC DNA]</scope>
    <source>
        <strain evidence="1">Wonlab-2016</strain>
    </source>
</reference>
<evidence type="ECO:0000313" key="2">
    <source>
        <dbReference type="Proteomes" id="UP001519460"/>
    </source>
</evidence>
<accession>A0ABD0L5A7</accession>
<gene>
    <name evidence="1" type="ORF">BaRGS_00014335</name>
</gene>
<proteinExistence type="predicted"/>
<evidence type="ECO:0000313" key="1">
    <source>
        <dbReference type="EMBL" id="KAK7494443.1"/>
    </source>
</evidence>
<protein>
    <submittedName>
        <fullName evidence="1">Uncharacterized protein</fullName>
    </submittedName>
</protein>
<dbReference type="Proteomes" id="UP001519460">
    <property type="component" value="Unassembled WGS sequence"/>
</dbReference>
<name>A0ABD0L5A7_9CAEN</name>